<dbReference type="Pfam" id="PF08831">
    <property type="entry name" value="MHCassoc_trimer"/>
    <property type="match status" value="1"/>
</dbReference>
<dbReference type="GO" id="GO:0001961">
    <property type="term" value="P:positive regulation of cytokine-mediated signaling pathway"/>
    <property type="evidence" value="ECO:0007669"/>
    <property type="project" value="TreeGrafter"/>
</dbReference>
<dbReference type="PROSITE" id="PS00484">
    <property type="entry name" value="THYROGLOBULIN_1_1"/>
    <property type="match status" value="1"/>
</dbReference>
<dbReference type="GO" id="GO:0004896">
    <property type="term" value="F:cytokine receptor activity"/>
    <property type="evidence" value="ECO:0007669"/>
    <property type="project" value="TreeGrafter"/>
</dbReference>
<evidence type="ECO:0000256" key="3">
    <source>
        <dbReference type="ARBA" id="ARBA00023157"/>
    </source>
</evidence>
<sequence length="300" mass="33386">MSSHCQLLYRVCCCEEASEITMDQADREDPPQDVRSHAGSDVGLLNPSAPRRSSNSRAFKIAGLTTLACLLLASQVFTAYMVFGQKQQINSLERDSEKMAKQLTRSSQAVGSMRMPIKNMPLMMDLTLDADDDTAAKTPMTKLQDTTIVSLEKQLTDLLQDPQLPQFNDTFGPNLQSLKEQMNDSEWKGFESWLRHWLIFQLAQQMPAAPTSLPASKTKSKCQLEATHGKFGAYKPRCDQSGRYLPMQCWSSIGFCWCVDVDGTPIPGTNIRGHPDCPNALRSRKFAPMMIPEALGTDGQ</sequence>
<feature type="disulfide bond" evidence="5 6">
    <location>
        <begin position="249"/>
        <end position="256"/>
    </location>
</feature>
<dbReference type="GO" id="GO:0043518">
    <property type="term" value="P:negative regulation of DNA damage response, signal transduction by p53 class mediator"/>
    <property type="evidence" value="ECO:0007669"/>
    <property type="project" value="TreeGrafter"/>
</dbReference>
<evidence type="ECO:0000256" key="2">
    <source>
        <dbReference type="ARBA" id="ARBA00022525"/>
    </source>
</evidence>
<evidence type="ECO:0000259" key="9">
    <source>
        <dbReference type="PROSITE" id="PS51162"/>
    </source>
</evidence>
<dbReference type="EMBL" id="CADEAL010000660">
    <property type="protein sequence ID" value="CAB1423507.1"/>
    <property type="molecule type" value="Genomic_DNA"/>
</dbReference>
<dbReference type="Gene3D" id="1.10.870.10">
    <property type="entry name" value="MHC class II-associated invariant chain, trimerisation domain"/>
    <property type="match status" value="1"/>
</dbReference>
<keyword evidence="2" id="KW-0964">Secreted</keyword>
<keyword evidence="8" id="KW-1133">Transmembrane helix</keyword>
<dbReference type="InterPro" id="IPR036857">
    <property type="entry name" value="Thyroglobulin_1_sf"/>
</dbReference>
<feature type="disulfide bond" evidence="5">
    <location>
        <begin position="222"/>
        <end position="238"/>
    </location>
</feature>
<dbReference type="GO" id="GO:0035718">
    <property type="term" value="F:macrophage migration inhibitory factor binding"/>
    <property type="evidence" value="ECO:0007669"/>
    <property type="project" value="InterPro"/>
</dbReference>
<dbReference type="PANTHER" id="PTHR14093:SF17">
    <property type="entry name" value="HLA CLASS II HISTOCOMPATIBILITY ANTIGEN GAMMA CHAIN"/>
    <property type="match status" value="1"/>
</dbReference>
<keyword evidence="8" id="KW-0472">Membrane</keyword>
<feature type="domain" description="Thyroglobulin type-1" evidence="9">
    <location>
        <begin position="219"/>
        <end position="277"/>
    </location>
</feature>
<dbReference type="InterPro" id="IPR011988">
    <property type="entry name" value="MHC_II-assoc_invariant_trimer"/>
</dbReference>
<comment type="caution">
    <text evidence="6">Lacks conserved residue(s) required for the propagation of feature annotation.</text>
</comment>
<dbReference type="InterPro" id="IPR052001">
    <property type="entry name" value="MHC-II_Gamma/Thyroglobulin"/>
</dbReference>
<dbReference type="SMART" id="SM00211">
    <property type="entry name" value="TY"/>
    <property type="match status" value="1"/>
</dbReference>
<evidence type="ECO:0000313" key="11">
    <source>
        <dbReference type="Proteomes" id="UP001153269"/>
    </source>
</evidence>
<dbReference type="GO" id="GO:0060907">
    <property type="term" value="P:positive regulation of macrophage cytokine production"/>
    <property type="evidence" value="ECO:0007669"/>
    <property type="project" value="TreeGrafter"/>
</dbReference>
<dbReference type="InterPro" id="IPR015386">
    <property type="entry name" value="MHC_II-assoc_invar/CLIP_MHC-bd"/>
</dbReference>
<dbReference type="GO" id="GO:0019882">
    <property type="term" value="P:antigen processing and presentation"/>
    <property type="evidence" value="ECO:0007669"/>
    <property type="project" value="InterPro"/>
</dbReference>
<dbReference type="PIRSF" id="PIRSF001992">
    <property type="entry name" value="CD74_antigen"/>
    <property type="match status" value="1"/>
</dbReference>
<comment type="subcellular location">
    <subcellularLocation>
        <location evidence="1">Secreted</location>
    </subcellularLocation>
</comment>
<dbReference type="InterPro" id="IPR036613">
    <property type="entry name" value="MHCII_invariant_trimer_sf"/>
</dbReference>
<dbReference type="GO" id="GO:0005576">
    <property type="term" value="C:extracellular region"/>
    <property type="evidence" value="ECO:0007669"/>
    <property type="project" value="UniProtKB-SubCell"/>
</dbReference>
<evidence type="ECO:0000256" key="7">
    <source>
        <dbReference type="SAM" id="MobiDB-lite"/>
    </source>
</evidence>
<keyword evidence="11" id="KW-1185">Reference proteome</keyword>
<feature type="disulfide bond" evidence="5">
    <location>
        <begin position="258"/>
        <end position="277"/>
    </location>
</feature>
<evidence type="ECO:0000313" key="10">
    <source>
        <dbReference type="EMBL" id="CAB1423507.1"/>
    </source>
</evidence>
<comment type="caution">
    <text evidence="10">The sequence shown here is derived from an EMBL/GenBank/DDBJ whole genome shotgun (WGS) entry which is preliminary data.</text>
</comment>
<dbReference type="GO" id="GO:1902166">
    <property type="term" value="P:negative regulation of intrinsic apoptotic signaling pathway in response to DNA damage by p53 class mediator"/>
    <property type="evidence" value="ECO:0007669"/>
    <property type="project" value="TreeGrafter"/>
</dbReference>
<dbReference type="InterPro" id="IPR043530">
    <property type="entry name" value="CD74_antigen"/>
</dbReference>
<keyword evidence="3 5" id="KW-1015">Disulfide bond</keyword>
<dbReference type="GO" id="GO:0016020">
    <property type="term" value="C:membrane"/>
    <property type="evidence" value="ECO:0007669"/>
    <property type="project" value="InterPro"/>
</dbReference>
<dbReference type="GO" id="GO:0042289">
    <property type="term" value="F:MHC class II protein binding"/>
    <property type="evidence" value="ECO:0007669"/>
    <property type="project" value="InterPro"/>
</dbReference>
<dbReference type="Gene3D" id="4.10.800.10">
    <property type="entry name" value="Thyroglobulin type-1"/>
    <property type="match status" value="1"/>
</dbReference>
<dbReference type="CDD" id="cd00191">
    <property type="entry name" value="TY"/>
    <property type="match status" value="1"/>
</dbReference>
<organism evidence="10 11">
    <name type="scientific">Pleuronectes platessa</name>
    <name type="common">European plaice</name>
    <dbReference type="NCBI Taxonomy" id="8262"/>
    <lineage>
        <taxon>Eukaryota</taxon>
        <taxon>Metazoa</taxon>
        <taxon>Chordata</taxon>
        <taxon>Craniata</taxon>
        <taxon>Vertebrata</taxon>
        <taxon>Euteleostomi</taxon>
        <taxon>Actinopterygii</taxon>
        <taxon>Neopterygii</taxon>
        <taxon>Teleostei</taxon>
        <taxon>Neoteleostei</taxon>
        <taxon>Acanthomorphata</taxon>
        <taxon>Carangaria</taxon>
        <taxon>Pleuronectiformes</taxon>
        <taxon>Pleuronectoidei</taxon>
        <taxon>Pleuronectidae</taxon>
        <taxon>Pleuronectes</taxon>
    </lineage>
</organism>
<dbReference type="SUPFAM" id="SSF57610">
    <property type="entry name" value="Thyroglobulin type-1 domain"/>
    <property type="match status" value="1"/>
</dbReference>
<gene>
    <name evidence="10" type="ORF">PLEPLA_LOCUS11427</name>
</gene>
<feature type="region of interest" description="Disordered" evidence="7">
    <location>
        <begin position="23"/>
        <end position="53"/>
    </location>
</feature>
<feature type="transmembrane region" description="Helical" evidence="8">
    <location>
        <begin position="61"/>
        <end position="83"/>
    </location>
</feature>
<name>A0A9N7U3P7_PLEPL</name>
<reference evidence="10" key="1">
    <citation type="submission" date="2020-03" db="EMBL/GenBank/DDBJ databases">
        <authorList>
            <person name="Weist P."/>
        </authorList>
    </citation>
    <scope>NUCLEOTIDE SEQUENCE</scope>
</reference>
<evidence type="ECO:0000256" key="1">
    <source>
        <dbReference type="ARBA" id="ARBA00004613"/>
    </source>
</evidence>
<dbReference type="Pfam" id="PF00086">
    <property type="entry name" value="Thyroglobulin_1"/>
    <property type="match status" value="1"/>
</dbReference>
<feature type="compositionally biased region" description="Basic and acidic residues" evidence="7">
    <location>
        <begin position="24"/>
        <end position="38"/>
    </location>
</feature>
<evidence type="ECO:0000256" key="4">
    <source>
        <dbReference type="ARBA" id="ARBA00023180"/>
    </source>
</evidence>
<proteinExistence type="predicted"/>
<dbReference type="PRINTS" id="PR01990">
    <property type="entry name" value="CD74ANTIGEN"/>
</dbReference>
<dbReference type="InterPro" id="IPR022339">
    <property type="entry name" value="MHC_II-assoc_invar_chain"/>
</dbReference>
<dbReference type="SUPFAM" id="SSF48305">
    <property type="entry name" value="Class II MHC-associated invariant chain ectoplasmic trimerization domain"/>
    <property type="match status" value="1"/>
</dbReference>
<dbReference type="GO" id="GO:0009986">
    <property type="term" value="C:cell surface"/>
    <property type="evidence" value="ECO:0007669"/>
    <property type="project" value="TreeGrafter"/>
</dbReference>
<dbReference type="GO" id="GO:0070206">
    <property type="term" value="P:protein trimerization"/>
    <property type="evidence" value="ECO:0007669"/>
    <property type="project" value="InterPro"/>
</dbReference>
<dbReference type="GO" id="GO:0070374">
    <property type="term" value="P:positive regulation of ERK1 and ERK2 cascade"/>
    <property type="evidence" value="ECO:0007669"/>
    <property type="project" value="TreeGrafter"/>
</dbReference>
<dbReference type="AlphaFoldDB" id="A0A9N7U3P7"/>
<dbReference type="GO" id="GO:0005737">
    <property type="term" value="C:cytoplasm"/>
    <property type="evidence" value="ECO:0007669"/>
    <property type="project" value="TreeGrafter"/>
</dbReference>
<dbReference type="PROSITE" id="PS51162">
    <property type="entry name" value="THYROGLOBULIN_1_2"/>
    <property type="match status" value="1"/>
</dbReference>
<dbReference type="Pfam" id="PF09307">
    <property type="entry name" value="MHC2-interact"/>
    <property type="match status" value="1"/>
</dbReference>
<dbReference type="GO" id="GO:0002286">
    <property type="term" value="P:T cell activation involved in immune response"/>
    <property type="evidence" value="ECO:0007669"/>
    <property type="project" value="TreeGrafter"/>
</dbReference>
<dbReference type="GO" id="GO:0002830">
    <property type="term" value="P:positive regulation of type 2 immune response"/>
    <property type="evidence" value="ECO:0007669"/>
    <property type="project" value="TreeGrafter"/>
</dbReference>
<dbReference type="PANTHER" id="PTHR14093">
    <property type="entry name" value="HLA CLASS II GAMMA CHAIN"/>
    <property type="match status" value="1"/>
</dbReference>
<accession>A0A9N7U3P7</accession>
<evidence type="ECO:0000256" key="8">
    <source>
        <dbReference type="SAM" id="Phobius"/>
    </source>
</evidence>
<dbReference type="GO" id="GO:0006886">
    <property type="term" value="P:intracellular protein transport"/>
    <property type="evidence" value="ECO:0007669"/>
    <property type="project" value="InterPro"/>
</dbReference>
<evidence type="ECO:0000256" key="6">
    <source>
        <dbReference type="PROSITE-ProRule" id="PRU00500"/>
    </source>
</evidence>
<keyword evidence="4" id="KW-0325">Glycoprotein</keyword>
<keyword evidence="8" id="KW-0812">Transmembrane</keyword>
<evidence type="ECO:0000256" key="5">
    <source>
        <dbReference type="PIRSR" id="PIRSR001992-1"/>
    </source>
</evidence>
<protein>
    <recommendedName>
        <fullName evidence="9">Thyroglobulin type-1 domain-containing protein</fullName>
    </recommendedName>
</protein>
<dbReference type="InterPro" id="IPR000716">
    <property type="entry name" value="Thyroglobulin_1"/>
</dbReference>
<dbReference type="Proteomes" id="UP001153269">
    <property type="component" value="Unassembled WGS sequence"/>
</dbReference>